<gene>
    <name evidence="1" type="ordered locus">Acid345_2912</name>
</gene>
<organism evidence="1 2">
    <name type="scientific">Koribacter versatilis (strain Ellin345)</name>
    <dbReference type="NCBI Taxonomy" id="204669"/>
    <lineage>
        <taxon>Bacteria</taxon>
        <taxon>Pseudomonadati</taxon>
        <taxon>Acidobacteriota</taxon>
        <taxon>Terriglobia</taxon>
        <taxon>Terriglobales</taxon>
        <taxon>Candidatus Korobacteraceae</taxon>
        <taxon>Candidatus Korobacter</taxon>
    </lineage>
</organism>
<evidence type="ECO:0000313" key="1">
    <source>
        <dbReference type="EMBL" id="ABF41913.1"/>
    </source>
</evidence>
<name>Q1IMI7_KORVE</name>
<dbReference type="eggNOG" id="ENOG502ZKJ9">
    <property type="taxonomic scope" value="Bacteria"/>
</dbReference>
<keyword evidence="2" id="KW-1185">Reference proteome</keyword>
<accession>Q1IMI7</accession>
<proteinExistence type="predicted"/>
<evidence type="ECO:0000313" key="2">
    <source>
        <dbReference type="Proteomes" id="UP000002432"/>
    </source>
</evidence>
<dbReference type="Proteomes" id="UP000002432">
    <property type="component" value="Chromosome"/>
</dbReference>
<dbReference type="HOGENOM" id="CLU_1935260_0_0_0"/>
<dbReference type="EnsemblBacteria" id="ABF41913">
    <property type="protein sequence ID" value="ABF41913"/>
    <property type="gene ID" value="Acid345_2912"/>
</dbReference>
<dbReference type="KEGG" id="aba:Acid345_2912"/>
<protein>
    <submittedName>
        <fullName evidence="1">Uncharacterized protein</fullName>
    </submittedName>
</protein>
<dbReference type="AlphaFoldDB" id="Q1IMI7"/>
<sequence>MSRKSRDMGHPMETVRRTLVRKREVMAKVTIKNGTPIGTESLCSRCVHGHRQKGFRESEELVFCTYVWDATRLVPFKVAECTSYCERDSMSIQQMREMALIINTSPTLKPAGFKFSDERVAVNSGETTIK</sequence>
<dbReference type="EMBL" id="CP000360">
    <property type="protein sequence ID" value="ABF41913.1"/>
    <property type="molecule type" value="Genomic_DNA"/>
</dbReference>
<reference evidence="1 2" key="1">
    <citation type="journal article" date="2009" name="Appl. Environ. Microbiol.">
        <title>Three genomes from the phylum Acidobacteria provide insight into the lifestyles of these microorganisms in soils.</title>
        <authorList>
            <person name="Ward N.L."/>
            <person name="Challacombe J.F."/>
            <person name="Janssen P.H."/>
            <person name="Henrissat B."/>
            <person name="Coutinho P.M."/>
            <person name="Wu M."/>
            <person name="Xie G."/>
            <person name="Haft D.H."/>
            <person name="Sait M."/>
            <person name="Badger J."/>
            <person name="Barabote R.D."/>
            <person name="Bradley B."/>
            <person name="Brettin T.S."/>
            <person name="Brinkac L.M."/>
            <person name="Bruce D."/>
            <person name="Creasy T."/>
            <person name="Daugherty S.C."/>
            <person name="Davidsen T.M."/>
            <person name="DeBoy R.T."/>
            <person name="Detter J.C."/>
            <person name="Dodson R.J."/>
            <person name="Durkin A.S."/>
            <person name="Ganapathy A."/>
            <person name="Gwinn-Giglio M."/>
            <person name="Han C.S."/>
            <person name="Khouri H."/>
            <person name="Kiss H."/>
            <person name="Kothari S.P."/>
            <person name="Madupu R."/>
            <person name="Nelson K.E."/>
            <person name="Nelson W.C."/>
            <person name="Paulsen I."/>
            <person name="Penn K."/>
            <person name="Ren Q."/>
            <person name="Rosovitz M.J."/>
            <person name="Selengut J.D."/>
            <person name="Shrivastava S."/>
            <person name="Sullivan S.A."/>
            <person name="Tapia R."/>
            <person name="Thompson L.S."/>
            <person name="Watkins K.L."/>
            <person name="Yang Q."/>
            <person name="Yu C."/>
            <person name="Zafar N."/>
            <person name="Zhou L."/>
            <person name="Kuske C.R."/>
        </authorList>
    </citation>
    <scope>NUCLEOTIDE SEQUENCE [LARGE SCALE GENOMIC DNA]</scope>
    <source>
        <strain evidence="1 2">Ellin345</strain>
    </source>
</reference>